<dbReference type="Proteomes" id="UP000179157">
    <property type="component" value="Unassembled WGS sequence"/>
</dbReference>
<dbReference type="InterPro" id="IPR036900">
    <property type="entry name" value="A-D-PHexomutase_C_sf"/>
</dbReference>
<comment type="similarity">
    <text evidence="2 7">Belongs to the phosphohexose mutase family.</text>
</comment>
<name>A0A1F5UNU4_FRAXR</name>
<dbReference type="SUPFAM" id="SSF53738">
    <property type="entry name" value="Phosphoglucomutase, first 3 domains"/>
    <property type="match status" value="3"/>
</dbReference>
<comment type="caution">
    <text evidence="12">The sequence shown here is derived from an EMBL/GenBank/DDBJ whole genome shotgun (WGS) entry which is preliminary data.</text>
</comment>
<gene>
    <name evidence="12" type="ORF">A2Z21_00250</name>
</gene>
<accession>A0A1F5UNU4</accession>
<dbReference type="Pfam" id="PF02878">
    <property type="entry name" value="PGM_PMM_I"/>
    <property type="match status" value="1"/>
</dbReference>
<dbReference type="Pfam" id="PF02879">
    <property type="entry name" value="PGM_PMM_II"/>
    <property type="match status" value="1"/>
</dbReference>
<feature type="domain" description="Alpha-D-phosphohexomutase alpha/beta/alpha" evidence="9">
    <location>
        <begin position="7"/>
        <end position="153"/>
    </location>
</feature>
<evidence type="ECO:0000256" key="7">
    <source>
        <dbReference type="RuleBase" id="RU004326"/>
    </source>
</evidence>
<dbReference type="Pfam" id="PF00408">
    <property type="entry name" value="PGM_PMM_IV"/>
    <property type="match status" value="1"/>
</dbReference>
<dbReference type="InterPro" id="IPR005844">
    <property type="entry name" value="A-D-PHexomutase_a/b/a-I"/>
</dbReference>
<evidence type="ECO:0000256" key="2">
    <source>
        <dbReference type="ARBA" id="ARBA00010231"/>
    </source>
</evidence>
<dbReference type="CDD" id="cd05800">
    <property type="entry name" value="PGM_like2"/>
    <property type="match status" value="1"/>
</dbReference>
<keyword evidence="6" id="KW-0413">Isomerase</keyword>
<keyword evidence="4 7" id="KW-0479">Metal-binding</keyword>
<evidence type="ECO:0000313" key="13">
    <source>
        <dbReference type="Proteomes" id="UP000179157"/>
    </source>
</evidence>
<evidence type="ECO:0000259" key="11">
    <source>
        <dbReference type="Pfam" id="PF02880"/>
    </source>
</evidence>
<feature type="domain" description="Alpha-D-phosphohexomutase C-terminal" evidence="8">
    <location>
        <begin position="425"/>
        <end position="480"/>
    </location>
</feature>
<dbReference type="PANTHER" id="PTHR45745:SF1">
    <property type="entry name" value="PHOSPHOGLUCOMUTASE 2B-RELATED"/>
    <property type="match status" value="1"/>
</dbReference>
<evidence type="ECO:0000259" key="9">
    <source>
        <dbReference type="Pfam" id="PF02878"/>
    </source>
</evidence>
<evidence type="ECO:0000259" key="8">
    <source>
        <dbReference type="Pfam" id="PF00408"/>
    </source>
</evidence>
<dbReference type="InterPro" id="IPR016055">
    <property type="entry name" value="A-D-PHexomutase_a/b/a-I/II/III"/>
</dbReference>
<protein>
    <recommendedName>
        <fullName evidence="14">Phosphoglucosamine mutase</fullName>
    </recommendedName>
</protein>
<dbReference type="SUPFAM" id="SSF55957">
    <property type="entry name" value="Phosphoglucomutase, C-terminal domain"/>
    <property type="match status" value="1"/>
</dbReference>
<evidence type="ECO:0008006" key="14">
    <source>
        <dbReference type="Google" id="ProtNLM"/>
    </source>
</evidence>
<dbReference type="GO" id="GO:0000287">
    <property type="term" value="F:magnesium ion binding"/>
    <property type="evidence" value="ECO:0007669"/>
    <property type="project" value="InterPro"/>
</dbReference>
<evidence type="ECO:0000256" key="3">
    <source>
        <dbReference type="ARBA" id="ARBA00022553"/>
    </source>
</evidence>
<evidence type="ECO:0000256" key="1">
    <source>
        <dbReference type="ARBA" id="ARBA00001946"/>
    </source>
</evidence>
<organism evidence="12 13">
    <name type="scientific">Fraserbacteria sp. (strain RBG_16_55_9)</name>
    <dbReference type="NCBI Taxonomy" id="1817864"/>
    <lineage>
        <taxon>Bacteria</taxon>
        <taxon>Candidatus Fraseribacteriota</taxon>
    </lineage>
</organism>
<keyword evidence="3" id="KW-0597">Phosphoprotein</keyword>
<proteinExistence type="inferred from homology"/>
<dbReference type="PRINTS" id="PR00509">
    <property type="entry name" value="PGMPMM"/>
</dbReference>
<dbReference type="InterPro" id="IPR016066">
    <property type="entry name" value="A-D-PHexomutase_CS"/>
</dbReference>
<dbReference type="InterPro" id="IPR005845">
    <property type="entry name" value="A-D-PHexomutase_a/b/a-II"/>
</dbReference>
<feature type="domain" description="Alpha-D-phosphohexomutase alpha/beta/alpha" evidence="10">
    <location>
        <begin position="177"/>
        <end position="283"/>
    </location>
</feature>
<evidence type="ECO:0000259" key="10">
    <source>
        <dbReference type="Pfam" id="PF02879"/>
    </source>
</evidence>
<comment type="cofactor">
    <cofactor evidence="1">
        <name>Mg(2+)</name>
        <dbReference type="ChEBI" id="CHEBI:18420"/>
    </cofactor>
</comment>
<dbReference type="InterPro" id="IPR005841">
    <property type="entry name" value="Alpha-D-phosphohexomutase_SF"/>
</dbReference>
<evidence type="ECO:0000256" key="6">
    <source>
        <dbReference type="ARBA" id="ARBA00023235"/>
    </source>
</evidence>
<keyword evidence="5 7" id="KW-0460">Magnesium</keyword>
<feature type="domain" description="Alpha-D-phosphohexomutase alpha/beta/alpha" evidence="11">
    <location>
        <begin position="288"/>
        <end position="397"/>
    </location>
</feature>
<sequence length="494" mass="55725">MPSDAIRFGTDGWRGVIARDFTFGNVARVAQAIAYYLKGPERMELDAYRRWGIRPASLERGVLIGYDTRFMAREFAEQMAHILLHHKIPVYLSTGPVPTPALSYAVVHQKAALGLMITASHNPPQYLGVKIKTELGSAAPPEITQVVEKLIPERTPKLNVSTFSKSPSHPLDLKPLFLHQVSELIQRDVLLEAPLRVVIDAMYGSARGYIASLLNELKIPYVTVRHGDDPYFGGRSPEPVQANLTPLKAVLMAEKARHRDERFLVGLVTDGDGDRVAAMDEQGNYVDPHRCYALLFEHLWARGWRGKAVKSFALSDMATRIAERHSAPIDEVPVGFKFICEKLLTDDVLIGGEESGGIAIKNHIPERDGVLMALLLLEIVASQGKPLSQIVEELMNEIGHHYYERRDLNLEERMEVIQRLKAREPEVFAGRRVQRIEALDGIKLRFDDGWLLFRASGTEPLLRIYCEMDQPEKVTLLLDEAERFARGELELWMR</sequence>
<dbReference type="GO" id="GO:0005975">
    <property type="term" value="P:carbohydrate metabolic process"/>
    <property type="evidence" value="ECO:0007669"/>
    <property type="project" value="InterPro"/>
</dbReference>
<dbReference type="InterPro" id="IPR005843">
    <property type="entry name" value="A-D-PHexomutase_C"/>
</dbReference>
<reference evidence="12 13" key="1">
    <citation type="journal article" date="2016" name="Nat. Commun.">
        <title>Thousands of microbial genomes shed light on interconnected biogeochemical processes in an aquifer system.</title>
        <authorList>
            <person name="Anantharaman K."/>
            <person name="Brown C.T."/>
            <person name="Hug L.A."/>
            <person name="Sharon I."/>
            <person name="Castelle C.J."/>
            <person name="Probst A.J."/>
            <person name="Thomas B.C."/>
            <person name="Singh A."/>
            <person name="Wilkins M.J."/>
            <person name="Karaoz U."/>
            <person name="Brodie E.L."/>
            <person name="Williams K.H."/>
            <person name="Hubbard S.S."/>
            <person name="Banfield J.F."/>
        </authorList>
    </citation>
    <scope>NUCLEOTIDE SEQUENCE [LARGE SCALE GENOMIC DNA]</scope>
    <source>
        <strain evidence="13">RBG_16_55_9</strain>
    </source>
</reference>
<evidence type="ECO:0000256" key="4">
    <source>
        <dbReference type="ARBA" id="ARBA00022723"/>
    </source>
</evidence>
<dbReference type="STRING" id="1817864.A2Z21_00250"/>
<dbReference type="EMBL" id="MFGX01000129">
    <property type="protein sequence ID" value="OGF52770.1"/>
    <property type="molecule type" value="Genomic_DNA"/>
</dbReference>
<dbReference type="AlphaFoldDB" id="A0A1F5UNU4"/>
<dbReference type="GO" id="GO:0006166">
    <property type="term" value="P:purine ribonucleoside salvage"/>
    <property type="evidence" value="ECO:0007669"/>
    <property type="project" value="TreeGrafter"/>
</dbReference>
<evidence type="ECO:0000313" key="12">
    <source>
        <dbReference type="EMBL" id="OGF52770.1"/>
    </source>
</evidence>
<dbReference type="Pfam" id="PF02880">
    <property type="entry name" value="PGM_PMM_III"/>
    <property type="match status" value="1"/>
</dbReference>
<dbReference type="Gene3D" id="3.30.310.50">
    <property type="entry name" value="Alpha-D-phosphohexomutase, C-terminal domain"/>
    <property type="match status" value="1"/>
</dbReference>
<dbReference type="GO" id="GO:0008973">
    <property type="term" value="F:phosphopentomutase activity"/>
    <property type="evidence" value="ECO:0007669"/>
    <property type="project" value="TreeGrafter"/>
</dbReference>
<dbReference type="PANTHER" id="PTHR45745">
    <property type="entry name" value="PHOSPHOMANNOMUTASE 45A"/>
    <property type="match status" value="1"/>
</dbReference>
<dbReference type="InterPro" id="IPR005846">
    <property type="entry name" value="A-D-PHexomutase_a/b/a-III"/>
</dbReference>
<dbReference type="Gene3D" id="3.40.120.10">
    <property type="entry name" value="Alpha-D-Glucose-1,6-Bisphosphate, subunit A, domain 3"/>
    <property type="match status" value="3"/>
</dbReference>
<evidence type="ECO:0000256" key="5">
    <source>
        <dbReference type="ARBA" id="ARBA00022842"/>
    </source>
</evidence>
<dbReference type="PROSITE" id="PS00710">
    <property type="entry name" value="PGM_PMM"/>
    <property type="match status" value="1"/>
</dbReference>